<organism evidence="4 5">
    <name type="scientific">Candidatus Blautia gallistercoris</name>
    <dbReference type="NCBI Taxonomy" id="2838490"/>
    <lineage>
        <taxon>Bacteria</taxon>
        <taxon>Bacillati</taxon>
        <taxon>Bacillota</taxon>
        <taxon>Clostridia</taxon>
        <taxon>Lachnospirales</taxon>
        <taxon>Lachnospiraceae</taxon>
        <taxon>Blautia</taxon>
    </lineage>
</organism>
<dbReference type="GO" id="GO:0016757">
    <property type="term" value="F:glycosyltransferase activity"/>
    <property type="evidence" value="ECO:0007669"/>
    <property type="project" value="UniProtKB-KW"/>
</dbReference>
<evidence type="ECO:0000256" key="2">
    <source>
        <dbReference type="ARBA" id="ARBA00022679"/>
    </source>
</evidence>
<evidence type="ECO:0000256" key="1">
    <source>
        <dbReference type="ARBA" id="ARBA00022676"/>
    </source>
</evidence>
<dbReference type="GO" id="GO:0046872">
    <property type="term" value="F:metal ion binding"/>
    <property type="evidence" value="ECO:0007669"/>
    <property type="project" value="UniProtKB-KW"/>
</dbReference>
<dbReference type="EMBL" id="DXEX01000103">
    <property type="protein sequence ID" value="HIX58950.1"/>
    <property type="molecule type" value="Genomic_DNA"/>
</dbReference>
<keyword evidence="2" id="KW-0808">Transferase</keyword>
<sequence>MFGNQEDINLNLLVTLDQNYFPRLQVLLASLKINNPGECFDLYLLHNHLPEQMLHSVRNWCEAAGYGYYPVQVEKQLFQDAPASSRYPVEMYYRLLAPQLLPQDVDRILYLDPDTLVINPVAGLWQTDLKGNLFAAAAHTGKTEFANGVNRIRLGVEHDYYNSGVLLMDLALGRKEILPEEIFRYVDEHRIELVLPDQDLLNAMYGQRILPVDDALWNYDARNYNNYMVRSSGQYNSKWVMEHTAILHFCGKAKPWKPGYFYRFGMLYQHYEQLAVRSWEGF</sequence>
<dbReference type="Proteomes" id="UP000886817">
    <property type="component" value="Unassembled WGS sequence"/>
</dbReference>
<dbReference type="CDD" id="cd04194">
    <property type="entry name" value="GT8_A4GalT_like"/>
    <property type="match status" value="1"/>
</dbReference>
<name>A0A9D1WH38_9FIRM</name>
<reference evidence="4" key="2">
    <citation type="submission" date="2021-04" db="EMBL/GenBank/DDBJ databases">
        <authorList>
            <person name="Gilroy R."/>
        </authorList>
    </citation>
    <scope>NUCLEOTIDE SEQUENCE</scope>
    <source>
        <strain evidence="4">ChiSjej1B19-8411</strain>
    </source>
</reference>
<dbReference type="InterPro" id="IPR050748">
    <property type="entry name" value="Glycosyltrans_8_dom-fam"/>
</dbReference>
<evidence type="ECO:0000313" key="5">
    <source>
        <dbReference type="Proteomes" id="UP000886817"/>
    </source>
</evidence>
<dbReference type="InterPro" id="IPR002495">
    <property type="entry name" value="Glyco_trans_8"/>
</dbReference>
<comment type="caution">
    <text evidence="4">The sequence shown here is derived from an EMBL/GenBank/DDBJ whole genome shotgun (WGS) entry which is preliminary data.</text>
</comment>
<proteinExistence type="predicted"/>
<evidence type="ECO:0000256" key="3">
    <source>
        <dbReference type="ARBA" id="ARBA00022723"/>
    </source>
</evidence>
<reference evidence="4" key="1">
    <citation type="journal article" date="2021" name="PeerJ">
        <title>Extensive microbial diversity within the chicken gut microbiome revealed by metagenomics and culture.</title>
        <authorList>
            <person name="Gilroy R."/>
            <person name="Ravi A."/>
            <person name="Getino M."/>
            <person name="Pursley I."/>
            <person name="Horton D.L."/>
            <person name="Alikhan N.F."/>
            <person name="Baker D."/>
            <person name="Gharbi K."/>
            <person name="Hall N."/>
            <person name="Watson M."/>
            <person name="Adriaenssens E.M."/>
            <person name="Foster-Nyarko E."/>
            <person name="Jarju S."/>
            <person name="Secka A."/>
            <person name="Antonio M."/>
            <person name="Oren A."/>
            <person name="Chaudhuri R.R."/>
            <person name="La Ragione R."/>
            <person name="Hildebrand F."/>
            <person name="Pallen M.J."/>
        </authorList>
    </citation>
    <scope>NUCLEOTIDE SEQUENCE</scope>
    <source>
        <strain evidence="4">ChiSjej1B19-8411</strain>
    </source>
</reference>
<protein>
    <submittedName>
        <fullName evidence="4">Glycosyltransferase family 8 protein</fullName>
    </submittedName>
</protein>
<dbReference type="PANTHER" id="PTHR13778:SF47">
    <property type="entry name" value="LIPOPOLYSACCHARIDE 1,3-GALACTOSYLTRANSFERASE"/>
    <property type="match status" value="1"/>
</dbReference>
<dbReference type="PANTHER" id="PTHR13778">
    <property type="entry name" value="GLYCOSYLTRANSFERASE 8 DOMAIN-CONTAINING PROTEIN"/>
    <property type="match status" value="1"/>
</dbReference>
<evidence type="ECO:0000313" key="4">
    <source>
        <dbReference type="EMBL" id="HIX58950.1"/>
    </source>
</evidence>
<gene>
    <name evidence="4" type="ORF">IAA45_04445</name>
</gene>
<dbReference type="Pfam" id="PF01501">
    <property type="entry name" value="Glyco_transf_8"/>
    <property type="match status" value="1"/>
</dbReference>
<dbReference type="AlphaFoldDB" id="A0A9D1WH38"/>
<keyword evidence="3" id="KW-0479">Metal-binding</keyword>
<dbReference type="InterPro" id="IPR029044">
    <property type="entry name" value="Nucleotide-diphossugar_trans"/>
</dbReference>
<accession>A0A9D1WH38</accession>
<dbReference type="SUPFAM" id="SSF53448">
    <property type="entry name" value="Nucleotide-diphospho-sugar transferases"/>
    <property type="match status" value="1"/>
</dbReference>
<dbReference type="Gene3D" id="3.90.550.10">
    <property type="entry name" value="Spore Coat Polysaccharide Biosynthesis Protein SpsA, Chain A"/>
    <property type="match status" value="1"/>
</dbReference>
<keyword evidence="1" id="KW-0328">Glycosyltransferase</keyword>